<protein>
    <submittedName>
        <fullName evidence="1">Uncharacterized protein</fullName>
    </submittedName>
</protein>
<dbReference type="Proteomes" id="UP000009872">
    <property type="component" value="Unassembled WGS sequence"/>
</dbReference>
<sequence length="57" mass="6564">MSYRIVRTSEEIDELLNQCSESEETGHANFPGMSYEQGVKAAIEWLCDYVNDHPIQE</sequence>
<dbReference type="PATRIC" id="fig|742727.4.peg.576"/>
<dbReference type="AlphaFoldDB" id="K9ESE8"/>
<comment type="caution">
    <text evidence="1">The sequence shown here is derived from an EMBL/GenBank/DDBJ whole genome shotgun (WGS) entry which is preliminary data.</text>
</comment>
<dbReference type="STRING" id="742727.HMPREF9447_00575"/>
<reference evidence="1 2" key="1">
    <citation type="submission" date="2012-09" db="EMBL/GenBank/DDBJ databases">
        <title>The Genome Sequence of Bacteroides oleiciplenus YIT 12058.</title>
        <authorList>
            <consortium name="The Broad Institute Genome Sequencing Platform"/>
            <person name="Earl A."/>
            <person name="Ward D."/>
            <person name="Feldgarden M."/>
            <person name="Gevers D."/>
            <person name="Morotomi M."/>
            <person name="Walker B."/>
            <person name="Young S.K."/>
            <person name="Zeng Q."/>
            <person name="Gargeya S."/>
            <person name="Fitzgerald M."/>
            <person name="Haas B."/>
            <person name="Abouelleil A."/>
            <person name="Alvarado L."/>
            <person name="Arachchi H.M."/>
            <person name="Berlin A.M."/>
            <person name="Chapman S.B."/>
            <person name="Goldberg J."/>
            <person name="Griggs A."/>
            <person name="Gujja S."/>
            <person name="Hansen M."/>
            <person name="Howarth C."/>
            <person name="Imamovic A."/>
            <person name="Larimer J."/>
            <person name="McCowen C."/>
            <person name="Montmayeur A."/>
            <person name="Murphy C."/>
            <person name="Neiman D."/>
            <person name="Pearson M."/>
            <person name="Priest M."/>
            <person name="Roberts A."/>
            <person name="Saif S."/>
            <person name="Shea T."/>
            <person name="Sisk P."/>
            <person name="Sykes S."/>
            <person name="Wortman J."/>
            <person name="Nusbaum C."/>
            <person name="Birren B."/>
        </authorList>
    </citation>
    <scope>NUCLEOTIDE SEQUENCE [LARGE SCALE GENOMIC DNA]</scope>
    <source>
        <strain evidence="1 2">YIT 12058</strain>
    </source>
</reference>
<dbReference type="RefSeq" id="WP_009127875.1">
    <property type="nucleotide sequence ID" value="NZ_JH992940.1"/>
</dbReference>
<gene>
    <name evidence="1" type="ORF">HMPREF9447_00575</name>
</gene>
<dbReference type="EMBL" id="ADLF01000002">
    <property type="protein sequence ID" value="EKU92125.1"/>
    <property type="molecule type" value="Genomic_DNA"/>
</dbReference>
<dbReference type="HOGENOM" id="CLU_2987097_0_0_10"/>
<proteinExistence type="predicted"/>
<accession>K9ESE8</accession>
<keyword evidence="2" id="KW-1185">Reference proteome</keyword>
<organism evidence="1 2">
    <name type="scientific">Bacteroides oleiciplenus YIT 12058</name>
    <dbReference type="NCBI Taxonomy" id="742727"/>
    <lineage>
        <taxon>Bacteria</taxon>
        <taxon>Pseudomonadati</taxon>
        <taxon>Bacteroidota</taxon>
        <taxon>Bacteroidia</taxon>
        <taxon>Bacteroidales</taxon>
        <taxon>Bacteroidaceae</taxon>
        <taxon>Bacteroides</taxon>
    </lineage>
</organism>
<name>K9ESE8_9BACE</name>
<evidence type="ECO:0000313" key="2">
    <source>
        <dbReference type="Proteomes" id="UP000009872"/>
    </source>
</evidence>
<evidence type="ECO:0000313" key="1">
    <source>
        <dbReference type="EMBL" id="EKU92125.1"/>
    </source>
</evidence>